<evidence type="ECO:0008006" key="3">
    <source>
        <dbReference type="Google" id="ProtNLM"/>
    </source>
</evidence>
<evidence type="ECO:0000313" key="2">
    <source>
        <dbReference type="Proteomes" id="UP000266183"/>
    </source>
</evidence>
<gene>
    <name evidence="1" type="ORF">D4L85_16410</name>
</gene>
<dbReference type="EMBL" id="CP032382">
    <property type="protein sequence ID" value="AYB32054.1"/>
    <property type="molecule type" value="Genomic_DNA"/>
</dbReference>
<dbReference type="Proteomes" id="UP000266183">
    <property type="component" value="Chromosome"/>
</dbReference>
<dbReference type="AlphaFoldDB" id="A0A385SM50"/>
<protein>
    <recommendedName>
        <fullName evidence="3">STAS/SEC14 domain-containing protein</fullName>
    </recommendedName>
</protein>
<name>A0A385SM50_9BACT</name>
<accession>A0A385SM50</accession>
<dbReference type="OrthoDB" id="893334at2"/>
<reference evidence="2" key="1">
    <citation type="submission" date="2018-09" db="EMBL/GenBank/DDBJ databases">
        <title>Chryseolinea sp. KIS68-18 isolated from soil.</title>
        <authorList>
            <person name="Weon H.-Y."/>
            <person name="Kwon S.-W."/>
            <person name="Lee S.A."/>
        </authorList>
    </citation>
    <scope>NUCLEOTIDE SEQUENCE [LARGE SCALE GENOMIC DNA]</scope>
    <source>
        <strain evidence="2">KIS68-18</strain>
    </source>
</reference>
<keyword evidence="2" id="KW-1185">Reference proteome</keyword>
<proteinExistence type="predicted"/>
<organism evidence="1 2">
    <name type="scientific">Chryseolinea soli</name>
    <dbReference type="NCBI Taxonomy" id="2321403"/>
    <lineage>
        <taxon>Bacteria</taxon>
        <taxon>Pseudomonadati</taxon>
        <taxon>Bacteroidota</taxon>
        <taxon>Cytophagia</taxon>
        <taxon>Cytophagales</taxon>
        <taxon>Fulvivirgaceae</taxon>
        <taxon>Chryseolinea</taxon>
    </lineage>
</organism>
<dbReference type="KEGG" id="chk:D4L85_16410"/>
<evidence type="ECO:0000313" key="1">
    <source>
        <dbReference type="EMBL" id="AYB32054.1"/>
    </source>
</evidence>
<dbReference type="RefSeq" id="WP_119755315.1">
    <property type="nucleotide sequence ID" value="NZ_CP032382.1"/>
</dbReference>
<sequence length="137" mass="15577">MQIYFENDFVTYSYDKVNHVIVQKWLAPPNSVEFRDGVKSLIEVMGHFNTGKVISDTTFLGIIQPKDQRWVSTEWIHGALMVGYSHLAVIVSEDALTQMSVEGIVNQRVAVAFPTAYFKSMEAAIVWIKQFSTRTTN</sequence>